<comment type="caution">
    <text evidence="1">The sequence shown here is derived from an EMBL/GenBank/DDBJ whole genome shotgun (WGS) entry which is preliminary data.</text>
</comment>
<evidence type="ECO:0008006" key="3">
    <source>
        <dbReference type="Google" id="ProtNLM"/>
    </source>
</evidence>
<evidence type="ECO:0000313" key="2">
    <source>
        <dbReference type="Proteomes" id="UP000238083"/>
    </source>
</evidence>
<gene>
    <name evidence="1" type="ORF">CLV37_10754</name>
</gene>
<dbReference type="EMBL" id="PVZF01000007">
    <property type="protein sequence ID" value="PRY13936.1"/>
    <property type="molecule type" value="Genomic_DNA"/>
</dbReference>
<keyword evidence="2" id="KW-1185">Reference proteome</keyword>
<dbReference type="InterPro" id="IPR049975">
    <property type="entry name" value="SAV_915-like_dom"/>
</dbReference>
<evidence type="ECO:0000313" key="1">
    <source>
        <dbReference type="EMBL" id="PRY13936.1"/>
    </source>
</evidence>
<dbReference type="OrthoDB" id="4238227at2"/>
<reference evidence="1 2" key="1">
    <citation type="submission" date="2018-03" db="EMBL/GenBank/DDBJ databases">
        <title>Genomic Encyclopedia of Archaeal and Bacterial Type Strains, Phase II (KMG-II): from individual species to whole genera.</title>
        <authorList>
            <person name="Goeker M."/>
        </authorList>
    </citation>
    <scope>NUCLEOTIDE SEQUENCE [LARGE SCALE GENOMIC DNA]</scope>
    <source>
        <strain evidence="1 2">DSM 19711</strain>
    </source>
</reference>
<sequence>MPSTTRTATAADGSPARLFVPVLQGSHASLRTFVDPLGNRTGVAFTSPDTLHAVLGDAQAYREMGPNALRALLTAAGTQELRIDPRLVAAPPADRGAEAAVASVPRARLRVEGFAA</sequence>
<organism evidence="1 2">
    <name type="scientific">Kineococcus rhizosphaerae</name>
    <dbReference type="NCBI Taxonomy" id="559628"/>
    <lineage>
        <taxon>Bacteria</taxon>
        <taxon>Bacillati</taxon>
        <taxon>Actinomycetota</taxon>
        <taxon>Actinomycetes</taxon>
        <taxon>Kineosporiales</taxon>
        <taxon>Kineosporiaceae</taxon>
        <taxon>Kineococcus</taxon>
    </lineage>
</organism>
<accession>A0A2T0R2B1</accession>
<protein>
    <recommendedName>
        <fullName evidence="3">Type III secretion system (T3SS) SseB-like protein</fullName>
    </recommendedName>
</protein>
<name>A0A2T0R2B1_9ACTN</name>
<dbReference type="AlphaFoldDB" id="A0A2T0R2B1"/>
<dbReference type="RefSeq" id="WP_106211543.1">
    <property type="nucleotide sequence ID" value="NZ_PVZF01000007.1"/>
</dbReference>
<dbReference type="Proteomes" id="UP000238083">
    <property type="component" value="Unassembled WGS sequence"/>
</dbReference>
<dbReference type="NCBIfam" id="NF042914">
    <property type="entry name" value="SAV915_dom"/>
    <property type="match status" value="1"/>
</dbReference>
<proteinExistence type="predicted"/>